<keyword evidence="4" id="KW-1185">Reference proteome</keyword>
<feature type="domain" description="BTB" evidence="2">
    <location>
        <begin position="295"/>
        <end position="362"/>
    </location>
</feature>
<comment type="caution">
    <text evidence="3">The sequence shown here is derived from an EMBL/GenBank/DDBJ whole genome shotgun (WGS) entry which is preliminary data.</text>
</comment>
<evidence type="ECO:0000313" key="3">
    <source>
        <dbReference type="EMBL" id="OLP75276.1"/>
    </source>
</evidence>
<dbReference type="GO" id="GO:0016567">
    <property type="term" value="P:protein ubiquitination"/>
    <property type="evidence" value="ECO:0007669"/>
    <property type="project" value="InterPro"/>
</dbReference>
<evidence type="ECO:0000259" key="2">
    <source>
        <dbReference type="PROSITE" id="PS50097"/>
    </source>
</evidence>
<dbReference type="EMBL" id="LSRX01002624">
    <property type="protein sequence ID" value="OLP75276.1"/>
    <property type="molecule type" value="Genomic_DNA"/>
</dbReference>
<name>A0A1Q9BX78_SYMMI</name>
<dbReference type="InterPro" id="IPR011333">
    <property type="entry name" value="SKP1/BTB/POZ_sf"/>
</dbReference>
<dbReference type="PANTHER" id="PTHR26379">
    <property type="entry name" value="BTB/POZ AND MATH DOMAIN-CONTAINING PROTEIN 1"/>
    <property type="match status" value="1"/>
</dbReference>
<proteinExistence type="predicted"/>
<dbReference type="AlphaFoldDB" id="A0A1Q9BX78"/>
<dbReference type="SUPFAM" id="SSF54695">
    <property type="entry name" value="POZ domain"/>
    <property type="match status" value="1"/>
</dbReference>
<sequence>MTAEELRVQIEATKTQVLTALQARRELAAESREALERQRLRRELEAQQTNLHQAAQENIWEQAYRRAVDADRDGAFRDRGNLDRLVSAAQVTGHDGGSVDFGHQIVKGEYTWSLVAMSWLRTALRQEHVFDVTSPDFFVDRYKFDFIYSPFGYPIDDETDESKKFGSLAIRSHPPNSANSTAFRYSIFVKRHDGSFVQWGATKDVIRRCLSVEVYGPDVHVEGSAPSAIGIFGLTHEQLLQSEWVSDDTLTLKFVLEVRPLGTRVTESPFKESVDVPEPSLHRDVETLLEEASSSDVRFSVQGEDIRAHSQVLCARSEVLRKQLNSGMQESMSKVIMVGDCNVATFKSFLKFLYTDKLPTIQDLATEQASQAEKEVGSRHPSQMEALWAVSHKYQDKTMVKQRLARFLKKYAEVEDGLLTAACDGGEW</sequence>
<organism evidence="3 4">
    <name type="scientific">Symbiodinium microadriaticum</name>
    <name type="common">Dinoflagellate</name>
    <name type="synonym">Zooxanthella microadriatica</name>
    <dbReference type="NCBI Taxonomy" id="2951"/>
    <lineage>
        <taxon>Eukaryota</taxon>
        <taxon>Sar</taxon>
        <taxon>Alveolata</taxon>
        <taxon>Dinophyceae</taxon>
        <taxon>Suessiales</taxon>
        <taxon>Symbiodiniaceae</taxon>
        <taxon>Symbiodinium</taxon>
    </lineage>
</organism>
<dbReference type="SMART" id="SM00225">
    <property type="entry name" value="BTB"/>
    <property type="match status" value="1"/>
</dbReference>
<gene>
    <name evidence="3" type="primary">BPM2</name>
    <name evidence="3" type="ORF">AK812_SmicGene44958</name>
</gene>
<dbReference type="InterPro" id="IPR000210">
    <property type="entry name" value="BTB/POZ_dom"/>
</dbReference>
<dbReference type="Proteomes" id="UP000186817">
    <property type="component" value="Unassembled WGS sequence"/>
</dbReference>
<dbReference type="PROSITE" id="PS50097">
    <property type="entry name" value="BTB"/>
    <property type="match status" value="1"/>
</dbReference>
<evidence type="ECO:0000256" key="1">
    <source>
        <dbReference type="SAM" id="Coils"/>
    </source>
</evidence>
<dbReference type="InterPro" id="IPR045005">
    <property type="entry name" value="BPM1-6"/>
</dbReference>
<dbReference type="Pfam" id="PF00651">
    <property type="entry name" value="BTB"/>
    <property type="match status" value="1"/>
</dbReference>
<accession>A0A1Q9BX78</accession>
<dbReference type="CDD" id="cd18186">
    <property type="entry name" value="BTB_POZ_ZBTB_KLHL-like"/>
    <property type="match status" value="1"/>
</dbReference>
<dbReference type="PANTHER" id="PTHR26379:SF187">
    <property type="entry name" value="OS07G0655300 PROTEIN"/>
    <property type="match status" value="1"/>
</dbReference>
<evidence type="ECO:0000313" key="4">
    <source>
        <dbReference type="Proteomes" id="UP000186817"/>
    </source>
</evidence>
<dbReference type="Gene3D" id="3.30.710.10">
    <property type="entry name" value="Potassium Channel Kv1.1, Chain A"/>
    <property type="match status" value="1"/>
</dbReference>
<feature type="non-terminal residue" evidence="3">
    <location>
        <position position="428"/>
    </location>
</feature>
<keyword evidence="1" id="KW-0175">Coiled coil</keyword>
<feature type="coiled-coil region" evidence="1">
    <location>
        <begin position="18"/>
        <end position="57"/>
    </location>
</feature>
<dbReference type="OrthoDB" id="426066at2759"/>
<reference evidence="3 4" key="1">
    <citation type="submission" date="2016-02" db="EMBL/GenBank/DDBJ databases">
        <title>Genome analysis of coral dinoflagellate symbionts highlights evolutionary adaptations to a symbiotic lifestyle.</title>
        <authorList>
            <person name="Aranda M."/>
            <person name="Li Y."/>
            <person name="Liew Y.J."/>
            <person name="Baumgarten S."/>
            <person name="Simakov O."/>
            <person name="Wilson M."/>
            <person name="Piel J."/>
            <person name="Ashoor H."/>
            <person name="Bougouffa S."/>
            <person name="Bajic V.B."/>
            <person name="Ryu T."/>
            <person name="Ravasi T."/>
            <person name="Bayer T."/>
            <person name="Micklem G."/>
            <person name="Kim H."/>
            <person name="Bhak J."/>
            <person name="Lajeunesse T.C."/>
            <person name="Voolstra C.R."/>
        </authorList>
    </citation>
    <scope>NUCLEOTIDE SEQUENCE [LARGE SCALE GENOMIC DNA]</scope>
    <source>
        <strain evidence="3 4">CCMP2467</strain>
    </source>
</reference>
<protein>
    <submittedName>
        <fullName evidence="3">BTB/POZ and MATH domain-containing protein 2</fullName>
    </submittedName>
</protein>